<evidence type="ECO:0000313" key="1">
    <source>
        <dbReference type="EMBL" id="KOH45055.1"/>
    </source>
</evidence>
<dbReference type="STRING" id="1409788.NC99_21800"/>
<gene>
    <name evidence="1" type="ORF">NC99_21800</name>
</gene>
<protein>
    <recommendedName>
        <fullName evidence="3">LTD domain-containing protein</fullName>
    </recommendedName>
</protein>
<evidence type="ECO:0000313" key="2">
    <source>
        <dbReference type="Proteomes" id="UP000036958"/>
    </source>
</evidence>
<dbReference type="Gene3D" id="2.60.40.4070">
    <property type="match status" value="1"/>
</dbReference>
<dbReference type="EMBL" id="LGIA01000149">
    <property type="protein sequence ID" value="KOH45055.1"/>
    <property type="molecule type" value="Genomic_DNA"/>
</dbReference>
<sequence length="483" mass="54476">MWRINTFFLLMLSILLTNESCGTIIWEENFNTPDLGVWGDEDGESLHINLDQGENWSINYDDCSLTAENDYVKTVSTSGGRFEALDCDGEAIWYSPWINISKYLDVNCELTARETGSGANSANKYLKAYFQLDDREEVLFEVNGLNEGNWGEAVASQMLLEGDSLRIVVRLNSSYANDKVILDAVRLWSDQPEVIDPNQLAEAGDLLINEVLFDPYPGGVDFVELVNRSEKAIRLDHLLLASRNDDGSFKKVVPLSSQESFIEPQSYLVLSENHEQVLVFYESRCPECFLNLDDMPAFNNDLGQVVLLNDSLEILDEMHYTNKMHHSLLVDEEGVSLERISLDEAGTEPSNWASASASVRFATPGYENSMSRENYETTDQISLEPKSFSPNDDGYNDYLSISYQFENPNYVANLKIFNSHGQPVCELVKNEPAGSEGEWIWTGEQSDGKKSRLGLYVVLLELHDQNGTVKQYKKACSITDRLE</sequence>
<evidence type="ECO:0008006" key="3">
    <source>
        <dbReference type="Google" id="ProtNLM"/>
    </source>
</evidence>
<accession>A0A0L8V992</accession>
<proteinExistence type="predicted"/>
<reference evidence="2" key="1">
    <citation type="submission" date="2015-07" db="EMBL/GenBank/DDBJ databases">
        <title>Genome sequencing of Sunxiuqinia dokdonensis strain SK.</title>
        <authorList>
            <person name="Ahn S."/>
            <person name="Kim B.-C."/>
        </authorList>
    </citation>
    <scope>NUCLEOTIDE SEQUENCE [LARGE SCALE GENOMIC DNA]</scope>
    <source>
        <strain evidence="2">SK</strain>
    </source>
</reference>
<dbReference type="OrthoDB" id="9758406at2"/>
<comment type="caution">
    <text evidence="1">The sequence shown here is derived from an EMBL/GenBank/DDBJ whole genome shotgun (WGS) entry which is preliminary data.</text>
</comment>
<dbReference type="AlphaFoldDB" id="A0A0L8V992"/>
<name>A0A0L8V992_9BACT</name>
<keyword evidence="2" id="KW-1185">Reference proteome</keyword>
<dbReference type="Proteomes" id="UP000036958">
    <property type="component" value="Unassembled WGS sequence"/>
</dbReference>
<organism evidence="1 2">
    <name type="scientific">Sunxiuqinia dokdonensis</name>
    <dbReference type="NCBI Taxonomy" id="1409788"/>
    <lineage>
        <taxon>Bacteria</taxon>
        <taxon>Pseudomonadati</taxon>
        <taxon>Bacteroidota</taxon>
        <taxon>Bacteroidia</taxon>
        <taxon>Marinilabiliales</taxon>
        <taxon>Prolixibacteraceae</taxon>
        <taxon>Sunxiuqinia</taxon>
    </lineage>
</organism>
<dbReference type="Pfam" id="PF13585">
    <property type="entry name" value="CHU_C"/>
    <property type="match status" value="1"/>
</dbReference>